<reference evidence="1" key="2">
    <citation type="journal article" date="2016" name="Fungal Biol.">
        <title>Ochratoxin A production by Penicillium thymicola.</title>
        <authorList>
            <person name="Nguyen H.D.T."/>
            <person name="McMullin D.R."/>
            <person name="Ponomareva E."/>
            <person name="Riley R."/>
            <person name="Pomraning K.R."/>
            <person name="Baker S.E."/>
            <person name="Seifert K.A."/>
        </authorList>
    </citation>
    <scope>NUCLEOTIDE SEQUENCE</scope>
    <source>
        <strain evidence="1">DAOM 180753</strain>
    </source>
</reference>
<evidence type="ECO:0000313" key="2">
    <source>
        <dbReference type="Proteomes" id="UP001227192"/>
    </source>
</evidence>
<comment type="caution">
    <text evidence="1">The sequence shown here is derived from an EMBL/GenBank/DDBJ whole genome shotgun (WGS) entry which is preliminary data.</text>
</comment>
<reference evidence="1" key="1">
    <citation type="submission" date="2015-06" db="EMBL/GenBank/DDBJ databases">
        <authorList>
            <person name="Nguyen H."/>
        </authorList>
    </citation>
    <scope>NUCLEOTIDE SEQUENCE</scope>
    <source>
        <strain evidence="1">DAOM 180753</strain>
    </source>
</reference>
<evidence type="ECO:0000313" key="1">
    <source>
        <dbReference type="EMBL" id="KAJ9484600.1"/>
    </source>
</evidence>
<dbReference type="EMBL" id="LACB01000326">
    <property type="protein sequence ID" value="KAJ9484600.1"/>
    <property type="molecule type" value="Genomic_DNA"/>
</dbReference>
<accession>A0AAI9TC48</accession>
<proteinExistence type="predicted"/>
<dbReference type="Proteomes" id="UP001227192">
    <property type="component" value="Unassembled WGS sequence"/>
</dbReference>
<name>A0AAI9TC48_PENTH</name>
<sequence>MPTSEGVEYLSLRVYPGLLFCATLTNAELSSSGDTPPPLESQAPTVHDVIWTISMVPLAFVSGSQPAILDPMPIKGENINMRTEVSVTYNHGL</sequence>
<organism evidence="1 2">
    <name type="scientific">Penicillium thymicola</name>
    <dbReference type="NCBI Taxonomy" id="293382"/>
    <lineage>
        <taxon>Eukaryota</taxon>
        <taxon>Fungi</taxon>
        <taxon>Dikarya</taxon>
        <taxon>Ascomycota</taxon>
        <taxon>Pezizomycotina</taxon>
        <taxon>Eurotiomycetes</taxon>
        <taxon>Eurotiomycetidae</taxon>
        <taxon>Eurotiales</taxon>
        <taxon>Aspergillaceae</taxon>
        <taxon>Penicillium</taxon>
    </lineage>
</organism>
<gene>
    <name evidence="1" type="ORF">VN97_g8765</name>
</gene>
<protein>
    <submittedName>
        <fullName evidence="1">Uncharacterized protein</fullName>
    </submittedName>
</protein>
<keyword evidence="2" id="KW-1185">Reference proteome</keyword>
<dbReference type="AlphaFoldDB" id="A0AAI9TC48"/>